<accession>A0A409XTI5</accession>
<protein>
    <recommendedName>
        <fullName evidence="5">Sister chromatid cohesion protein DCC1</fullName>
    </recommendedName>
</protein>
<dbReference type="GO" id="GO:0034088">
    <property type="term" value="P:maintenance of mitotic sister chromatid cohesion"/>
    <property type="evidence" value="ECO:0007669"/>
    <property type="project" value="TreeGrafter"/>
</dbReference>
<dbReference type="FunCoup" id="A0A409XTI5">
    <property type="interactions" value="263"/>
</dbReference>
<keyword evidence="2" id="KW-0235">DNA replication</keyword>
<organism evidence="3 4">
    <name type="scientific">Psilocybe cyanescens</name>
    <dbReference type="NCBI Taxonomy" id="93625"/>
    <lineage>
        <taxon>Eukaryota</taxon>
        <taxon>Fungi</taxon>
        <taxon>Dikarya</taxon>
        <taxon>Basidiomycota</taxon>
        <taxon>Agaricomycotina</taxon>
        <taxon>Agaricomycetes</taxon>
        <taxon>Agaricomycetidae</taxon>
        <taxon>Agaricales</taxon>
        <taxon>Agaricineae</taxon>
        <taxon>Strophariaceae</taxon>
        <taxon>Psilocybe</taxon>
    </lineage>
</organism>
<sequence>MLEYDLYFSFSASNEAGSYKIIELTPDLTDLIEKATVNDEDPRLTIKGQPNEDAVLCSADKTYGMRSVGLSNTVLVVTPVPDECATHFAEDAVIIRDQLNEIIELAPVVPKLHKLSALIKNRQYDEGQEDDADDSMDHFTYQEAKQEIQASDAEIDKGLKNLRVLIINNELRPISPTFLNHLLELILNILVSLSMKHASVSVEDLSSALADDHEVSRAVSTQVMSWFGEIKDGRWKMDVEGVVKELGLGILRKHRHDPIERDDLLVQWKSHVGDTFESSISLKLLEANYIESTDVLGSGSAVLKYFPAFELPVDPAARFADLFLTRSIWRGEEISPFLSDIAVNSKERDKLLLKYCRTVTGPEGIRYTARAQYNG</sequence>
<name>A0A409XTI5_PSICY</name>
<proteinExistence type="inferred from homology"/>
<dbReference type="Pfam" id="PF09724">
    <property type="entry name" value="Dcc1"/>
    <property type="match status" value="1"/>
</dbReference>
<comment type="similarity">
    <text evidence="1">Belongs to the DCC1 family.</text>
</comment>
<dbReference type="InParanoid" id="A0A409XTI5"/>
<dbReference type="PANTHER" id="PTHR13395">
    <property type="entry name" value="SISTER CHROMATID COHESION PROTEIN DCC1-RELATED"/>
    <property type="match status" value="1"/>
</dbReference>
<dbReference type="GO" id="GO:0000785">
    <property type="term" value="C:chromatin"/>
    <property type="evidence" value="ECO:0007669"/>
    <property type="project" value="TreeGrafter"/>
</dbReference>
<dbReference type="InterPro" id="IPR019128">
    <property type="entry name" value="Dcc1"/>
</dbReference>
<dbReference type="Proteomes" id="UP000283269">
    <property type="component" value="Unassembled WGS sequence"/>
</dbReference>
<evidence type="ECO:0000313" key="3">
    <source>
        <dbReference type="EMBL" id="PPQ94004.1"/>
    </source>
</evidence>
<evidence type="ECO:0008006" key="5">
    <source>
        <dbReference type="Google" id="ProtNLM"/>
    </source>
</evidence>
<evidence type="ECO:0000256" key="1">
    <source>
        <dbReference type="ARBA" id="ARBA00007017"/>
    </source>
</evidence>
<dbReference type="GO" id="GO:0000775">
    <property type="term" value="C:chromosome, centromeric region"/>
    <property type="evidence" value="ECO:0007669"/>
    <property type="project" value="TreeGrafter"/>
</dbReference>
<dbReference type="PANTHER" id="PTHR13395:SF6">
    <property type="entry name" value="SISTER CHROMATID COHESION PROTEIN DCC1"/>
    <property type="match status" value="1"/>
</dbReference>
<evidence type="ECO:0000313" key="4">
    <source>
        <dbReference type="Proteomes" id="UP000283269"/>
    </source>
</evidence>
<evidence type="ECO:0000256" key="2">
    <source>
        <dbReference type="ARBA" id="ARBA00022705"/>
    </source>
</evidence>
<dbReference type="STRING" id="93625.A0A409XTI5"/>
<keyword evidence="4" id="KW-1185">Reference proteome</keyword>
<dbReference type="GO" id="GO:0006260">
    <property type="term" value="P:DNA replication"/>
    <property type="evidence" value="ECO:0007669"/>
    <property type="project" value="UniProtKB-KW"/>
</dbReference>
<dbReference type="AlphaFoldDB" id="A0A409XTI5"/>
<dbReference type="GO" id="GO:0031390">
    <property type="term" value="C:Ctf18 RFC-like complex"/>
    <property type="evidence" value="ECO:0007669"/>
    <property type="project" value="InterPro"/>
</dbReference>
<reference evidence="3 4" key="1">
    <citation type="journal article" date="2018" name="Evol. Lett.">
        <title>Horizontal gene cluster transfer increased hallucinogenic mushroom diversity.</title>
        <authorList>
            <person name="Reynolds H.T."/>
            <person name="Vijayakumar V."/>
            <person name="Gluck-Thaler E."/>
            <person name="Korotkin H.B."/>
            <person name="Matheny P.B."/>
            <person name="Slot J.C."/>
        </authorList>
    </citation>
    <scope>NUCLEOTIDE SEQUENCE [LARGE SCALE GENOMIC DNA]</scope>
    <source>
        <strain evidence="3 4">2631</strain>
    </source>
</reference>
<dbReference type="OrthoDB" id="276989at2759"/>
<comment type="caution">
    <text evidence="3">The sequence shown here is derived from an EMBL/GenBank/DDBJ whole genome shotgun (WGS) entry which is preliminary data.</text>
</comment>
<gene>
    <name evidence="3" type="ORF">CVT25_009852</name>
</gene>
<dbReference type="EMBL" id="NHYD01000495">
    <property type="protein sequence ID" value="PPQ94004.1"/>
    <property type="molecule type" value="Genomic_DNA"/>
</dbReference>